<feature type="transmembrane region" description="Helical" evidence="1">
    <location>
        <begin position="12"/>
        <end position="33"/>
    </location>
</feature>
<feature type="transmembrane region" description="Helical" evidence="1">
    <location>
        <begin position="90"/>
        <end position="107"/>
    </location>
</feature>
<dbReference type="RefSeq" id="WP_090377971.1">
    <property type="nucleotide sequence ID" value="NZ_FNLC01000001.1"/>
</dbReference>
<keyword evidence="3" id="KW-1185">Reference proteome</keyword>
<dbReference type="AlphaFoldDB" id="A0A1H1B4H5"/>
<organism evidence="2 3">
    <name type="scientific">Natronobacterium texcoconense</name>
    <dbReference type="NCBI Taxonomy" id="1095778"/>
    <lineage>
        <taxon>Archaea</taxon>
        <taxon>Methanobacteriati</taxon>
        <taxon>Methanobacteriota</taxon>
        <taxon>Stenosarchaea group</taxon>
        <taxon>Halobacteria</taxon>
        <taxon>Halobacteriales</taxon>
        <taxon>Natrialbaceae</taxon>
        <taxon>Natronobacterium</taxon>
    </lineage>
</organism>
<dbReference type="EMBL" id="FNLC01000001">
    <property type="protein sequence ID" value="SDQ46807.1"/>
    <property type="molecule type" value="Genomic_DNA"/>
</dbReference>
<name>A0A1H1B4H5_NATTX</name>
<dbReference type="Proteomes" id="UP000198848">
    <property type="component" value="Unassembled WGS sequence"/>
</dbReference>
<dbReference type="OrthoDB" id="206506at2157"/>
<evidence type="ECO:0000313" key="3">
    <source>
        <dbReference type="Proteomes" id="UP000198848"/>
    </source>
</evidence>
<sequence>MIRAAVGRVRDRIDLGNIVVAVVVAVILSFFGLELSARDVVGTIVAVVVLAPIFGYVVERYEVDFGLLVISLGVIVGWGGIGHLQDGIGWLGWFMLALAVWLCLEGLDRFLRDDRTDDTGVDRDVTGQPETDDTDDLSRSELTELGERNRRLIETLRIADRPLSEDEIRTRASLSPEEFDRLLEMHGDSGPIDRVGTGYVLDERKMGVTGLVWTIGRRLLRPIRVLRPARRN</sequence>
<keyword evidence="1" id="KW-1133">Transmembrane helix</keyword>
<protein>
    <submittedName>
        <fullName evidence="2">Uncharacterized protein</fullName>
    </submittedName>
</protein>
<accession>A0A1H1B4H5</accession>
<evidence type="ECO:0000313" key="2">
    <source>
        <dbReference type="EMBL" id="SDQ46807.1"/>
    </source>
</evidence>
<feature type="transmembrane region" description="Helical" evidence="1">
    <location>
        <begin position="39"/>
        <end position="58"/>
    </location>
</feature>
<feature type="transmembrane region" description="Helical" evidence="1">
    <location>
        <begin position="65"/>
        <end position="84"/>
    </location>
</feature>
<reference evidence="3" key="1">
    <citation type="submission" date="2016-10" db="EMBL/GenBank/DDBJ databases">
        <authorList>
            <person name="Varghese N."/>
            <person name="Submissions S."/>
        </authorList>
    </citation>
    <scope>NUCLEOTIDE SEQUENCE [LARGE SCALE GENOMIC DNA]</scope>
    <source>
        <strain evidence="3">DSM 24767</strain>
    </source>
</reference>
<gene>
    <name evidence="2" type="ORF">SAMN04489842_0919</name>
</gene>
<proteinExistence type="predicted"/>
<keyword evidence="1" id="KW-0472">Membrane</keyword>
<keyword evidence="1" id="KW-0812">Transmembrane</keyword>
<evidence type="ECO:0000256" key="1">
    <source>
        <dbReference type="SAM" id="Phobius"/>
    </source>
</evidence>